<organism evidence="1">
    <name type="scientific">Siphoviridae sp. ctu8P6</name>
    <dbReference type="NCBI Taxonomy" id="2827282"/>
    <lineage>
        <taxon>Viruses</taxon>
        <taxon>Duplodnaviria</taxon>
        <taxon>Heunggongvirae</taxon>
        <taxon>Uroviricota</taxon>
        <taxon>Caudoviricetes</taxon>
    </lineage>
</organism>
<name>A0A8S5R3Y9_9CAUD</name>
<protein>
    <submittedName>
        <fullName evidence="1">Uncharacterized protein</fullName>
    </submittedName>
</protein>
<accession>A0A8S5R3Y9</accession>
<evidence type="ECO:0000313" key="1">
    <source>
        <dbReference type="EMBL" id="DAE25858.1"/>
    </source>
</evidence>
<proteinExistence type="predicted"/>
<reference evidence="1" key="1">
    <citation type="journal article" date="2021" name="Proc. Natl. Acad. Sci. U.S.A.">
        <title>A Catalog of Tens of Thousands of Viruses from Human Metagenomes Reveals Hidden Associations with Chronic Diseases.</title>
        <authorList>
            <person name="Tisza M.J."/>
            <person name="Buck C.B."/>
        </authorList>
    </citation>
    <scope>NUCLEOTIDE SEQUENCE</scope>
    <source>
        <strain evidence="1">Ctu8P6</strain>
    </source>
</reference>
<sequence length="45" mass="5524">MIKHHITKYRTDGEHRVVSWLQLNLFNRQYCFSIKDLTMNQKTTK</sequence>
<dbReference type="EMBL" id="BK015803">
    <property type="protein sequence ID" value="DAE25858.1"/>
    <property type="molecule type" value="Genomic_DNA"/>
</dbReference>